<proteinExistence type="predicted"/>
<name>A0A7N9CZF8_MACFA</name>
<dbReference type="Ensembl" id="ENSMFAT00000077076.1">
    <property type="protein sequence ID" value="ENSMFAP00000057166.1"/>
    <property type="gene ID" value="ENSMFAG00000050505.1"/>
</dbReference>
<dbReference type="GeneTree" id="ENSGT00940000161627"/>
<dbReference type="Proteomes" id="UP000233100">
    <property type="component" value="Chromosome 17"/>
</dbReference>
<reference evidence="1" key="2">
    <citation type="submission" date="2025-08" db="UniProtKB">
        <authorList>
            <consortium name="Ensembl"/>
        </authorList>
    </citation>
    <scope>IDENTIFICATION</scope>
</reference>
<dbReference type="PANTHER" id="PTHR46254:SF11">
    <property type="entry name" value="SECRETED PROTEIN"/>
    <property type="match status" value="1"/>
</dbReference>
<organism evidence="1 2">
    <name type="scientific">Macaca fascicularis</name>
    <name type="common">Crab-eating macaque</name>
    <name type="synonym">Cynomolgus monkey</name>
    <dbReference type="NCBI Taxonomy" id="9541"/>
    <lineage>
        <taxon>Eukaryota</taxon>
        <taxon>Metazoa</taxon>
        <taxon>Chordata</taxon>
        <taxon>Craniata</taxon>
        <taxon>Vertebrata</taxon>
        <taxon>Euteleostomi</taxon>
        <taxon>Mammalia</taxon>
        <taxon>Eutheria</taxon>
        <taxon>Euarchontoglires</taxon>
        <taxon>Primates</taxon>
        <taxon>Haplorrhini</taxon>
        <taxon>Catarrhini</taxon>
        <taxon>Cercopithecidae</taxon>
        <taxon>Cercopithecinae</taxon>
        <taxon>Macaca</taxon>
    </lineage>
</organism>
<dbReference type="AlphaFoldDB" id="A0A7N9CZF8"/>
<reference evidence="1" key="3">
    <citation type="submission" date="2025-09" db="UniProtKB">
        <authorList>
            <consortium name="Ensembl"/>
        </authorList>
    </citation>
    <scope>IDENTIFICATION</scope>
</reference>
<keyword evidence="2" id="KW-1185">Reference proteome</keyword>
<sequence length="109" mass="12299">MGSCCLAQAGLEFLGSSDPLNSASQSVRDYRHEPQHPAIQPFFFLDRVLLCYQAGMQWHDLSSLQPPPPGFKRFSCLSLLSSWDYRRVLPHPANFCIFSRDGVLPCWPG</sequence>
<reference evidence="1 2" key="1">
    <citation type="submission" date="2013-03" db="EMBL/GenBank/DDBJ databases">
        <authorList>
            <person name="Warren W."/>
            <person name="Wilson R.K."/>
        </authorList>
    </citation>
    <scope>NUCLEOTIDE SEQUENCE</scope>
</reference>
<protein>
    <submittedName>
        <fullName evidence="1">Uncharacterized protein</fullName>
    </submittedName>
</protein>
<evidence type="ECO:0000313" key="2">
    <source>
        <dbReference type="Proteomes" id="UP000233100"/>
    </source>
</evidence>
<evidence type="ECO:0000313" key="1">
    <source>
        <dbReference type="Ensembl" id="ENSMFAP00000057166.1"/>
    </source>
</evidence>
<accession>A0A7N9CZF8</accession>
<dbReference type="PANTHER" id="PTHR46254">
    <property type="entry name" value="PROTEIN GVQW1-RELATED"/>
    <property type="match status" value="1"/>
</dbReference>